<protein>
    <recommendedName>
        <fullName evidence="3">Replication initiation factor</fullName>
    </recommendedName>
</protein>
<evidence type="ECO:0000313" key="2">
    <source>
        <dbReference type="Proteomes" id="UP001600039"/>
    </source>
</evidence>
<evidence type="ECO:0008006" key="3">
    <source>
        <dbReference type="Google" id="ProtNLM"/>
    </source>
</evidence>
<proteinExistence type="predicted"/>
<accession>A0ABW6HQ61</accession>
<keyword evidence="2" id="KW-1185">Reference proteome</keyword>
<comment type="caution">
    <text evidence="1">The sequence shown here is derived from an EMBL/GenBank/DDBJ whole genome shotgun (WGS) entry which is preliminary data.</text>
</comment>
<evidence type="ECO:0000313" key="1">
    <source>
        <dbReference type="EMBL" id="MFE3849204.1"/>
    </source>
</evidence>
<reference evidence="1 2" key="1">
    <citation type="submission" date="2024-06" db="EMBL/GenBank/DDBJ databases">
        <title>Flavobacterium spp. isolated from glacier.</title>
        <authorList>
            <person name="Han D."/>
        </authorList>
    </citation>
    <scope>NUCLEOTIDE SEQUENCE [LARGE SCALE GENOMIC DNA]</scope>
    <source>
        <strain evidence="1 2">LB3P45</strain>
    </source>
</reference>
<dbReference type="EMBL" id="JBHZQA010000012">
    <property type="protein sequence ID" value="MFE3849204.1"/>
    <property type="molecule type" value="Genomic_DNA"/>
</dbReference>
<sequence>MDRIIIKNKSIKLDLTTLGNPFNVVPCPISDSLNFKFKLYRNQTYTEKDSFLIISANEEFRGFTVSGSLRKWYFGNTNAVMDFNYKTFLHCIAILSKRLNVKQIDFWESKVTYLEIGGNIKLKRKYDCIIPSMSSYPRLGKALIKDETVYFKALNYELIAYDKIKEIFKDRGANKSLRDKITKGVFVLRFEIKLKCPSNTPLKEKVKTLNHIKNNWGFLIDYWKNTYLKIEMVQVQSPTFILKKQYATRRELKDYFSVMLINEIGVDSIYQIINSSVRDKKEERNHFINLMKKFEANTLSDYHKVVREAVEEKAIIMSRYSTDI</sequence>
<name>A0ABW6HQ61_9FLAO</name>
<dbReference type="RefSeq" id="WP_379858951.1">
    <property type="nucleotide sequence ID" value="NZ_JBHZQA010000012.1"/>
</dbReference>
<gene>
    <name evidence="1" type="ORF">ACFX5D_14640</name>
</gene>
<organism evidence="1 2">
    <name type="scientific">Flavobacterium fructosi</name>
    <dbReference type="NCBI Taxonomy" id="3230416"/>
    <lineage>
        <taxon>Bacteria</taxon>
        <taxon>Pseudomonadati</taxon>
        <taxon>Bacteroidota</taxon>
        <taxon>Flavobacteriia</taxon>
        <taxon>Flavobacteriales</taxon>
        <taxon>Flavobacteriaceae</taxon>
        <taxon>Flavobacterium</taxon>
    </lineage>
</organism>
<dbReference type="Proteomes" id="UP001600039">
    <property type="component" value="Unassembled WGS sequence"/>
</dbReference>